<evidence type="ECO:0000256" key="2">
    <source>
        <dbReference type="ARBA" id="ARBA00004604"/>
    </source>
</evidence>
<keyword evidence="7" id="KW-0687">Ribonucleoprotein</keyword>
<keyword evidence="5" id="KW-0690">Ribosome biogenesis</keyword>
<evidence type="ECO:0000256" key="8">
    <source>
        <dbReference type="SAM" id="MobiDB-lite"/>
    </source>
</evidence>
<feature type="compositionally biased region" description="Polar residues" evidence="8">
    <location>
        <begin position="39"/>
        <end position="57"/>
    </location>
</feature>
<keyword evidence="11" id="KW-1185">Reference proteome</keyword>
<evidence type="ECO:0000256" key="5">
    <source>
        <dbReference type="ARBA" id="ARBA00022517"/>
    </source>
</evidence>
<feature type="compositionally biased region" description="Basic residues" evidence="8">
    <location>
        <begin position="7"/>
        <end position="17"/>
    </location>
</feature>
<evidence type="ECO:0000256" key="1">
    <source>
        <dbReference type="ARBA" id="ARBA00003035"/>
    </source>
</evidence>
<evidence type="ECO:0000256" key="6">
    <source>
        <dbReference type="ARBA" id="ARBA00023242"/>
    </source>
</evidence>
<sequence>MAPKTSAKPKRHKKRKSRTEVSSDSSDSEPERPSKQVKSKASGSQDARESSPSSAEENTARDKSSSREPTRAEIEAAFSQFYMQRLTAEFADDLERLRTSDDFKDEAVPMLIAALKGGTVMFSTEEKTRIVLAGGEKDV</sequence>
<reference evidence="10" key="1">
    <citation type="submission" date="2021-02" db="EMBL/GenBank/DDBJ databases">
        <title>Genome sequence Cadophora malorum strain M34.</title>
        <authorList>
            <person name="Stefanovic E."/>
            <person name="Vu D."/>
            <person name="Scully C."/>
            <person name="Dijksterhuis J."/>
            <person name="Roader J."/>
            <person name="Houbraken J."/>
        </authorList>
    </citation>
    <scope>NUCLEOTIDE SEQUENCE</scope>
    <source>
        <strain evidence="10">M34</strain>
    </source>
</reference>
<dbReference type="PANTHER" id="PTHR28127:SF1">
    <property type="entry name" value="RIBOSOME ASSEMBLY PROTEIN 3"/>
    <property type="match status" value="1"/>
</dbReference>
<feature type="region of interest" description="Disordered" evidence="8">
    <location>
        <begin position="1"/>
        <end position="72"/>
    </location>
</feature>
<comment type="similarity">
    <text evidence="3">Belongs to the RSA3 family.</text>
</comment>
<dbReference type="InterPro" id="IPR051898">
    <property type="entry name" value="Ribosome_Assembly_3"/>
</dbReference>
<evidence type="ECO:0000313" key="10">
    <source>
        <dbReference type="EMBL" id="KAG4423373.1"/>
    </source>
</evidence>
<dbReference type="Proteomes" id="UP000664132">
    <property type="component" value="Unassembled WGS sequence"/>
</dbReference>
<dbReference type="OrthoDB" id="69550at2759"/>
<accession>A0A8H7WEF5</accession>
<evidence type="ECO:0000256" key="4">
    <source>
        <dbReference type="ARBA" id="ARBA00015339"/>
    </source>
</evidence>
<dbReference type="GO" id="GO:0000027">
    <property type="term" value="P:ribosomal large subunit assembly"/>
    <property type="evidence" value="ECO:0007669"/>
    <property type="project" value="TreeGrafter"/>
</dbReference>
<gene>
    <name evidence="10" type="ORF">IFR04_003477</name>
</gene>
<dbReference type="InterPro" id="IPR028217">
    <property type="entry name" value="Rsa3_C"/>
</dbReference>
<keyword evidence="6" id="KW-0539">Nucleus</keyword>
<dbReference type="Pfam" id="PF14615">
    <property type="entry name" value="Rsa3"/>
    <property type="match status" value="1"/>
</dbReference>
<proteinExistence type="inferred from homology"/>
<feature type="domain" description="Ribosome-assembly protein 3 C-terminal" evidence="9">
    <location>
        <begin position="78"/>
        <end position="123"/>
    </location>
</feature>
<comment type="caution">
    <text evidence="10">The sequence shown here is derived from an EMBL/GenBank/DDBJ whole genome shotgun (WGS) entry which is preliminary data.</text>
</comment>
<protein>
    <recommendedName>
        <fullName evidence="4">Ribosome assembly protein 3</fullName>
    </recommendedName>
</protein>
<feature type="compositionally biased region" description="Basic and acidic residues" evidence="8">
    <location>
        <begin position="58"/>
        <end position="72"/>
    </location>
</feature>
<organism evidence="10 11">
    <name type="scientific">Cadophora malorum</name>
    <dbReference type="NCBI Taxonomy" id="108018"/>
    <lineage>
        <taxon>Eukaryota</taxon>
        <taxon>Fungi</taxon>
        <taxon>Dikarya</taxon>
        <taxon>Ascomycota</taxon>
        <taxon>Pezizomycotina</taxon>
        <taxon>Leotiomycetes</taxon>
        <taxon>Helotiales</taxon>
        <taxon>Ploettnerulaceae</taxon>
        <taxon>Cadophora</taxon>
    </lineage>
</organism>
<evidence type="ECO:0000313" key="11">
    <source>
        <dbReference type="Proteomes" id="UP000664132"/>
    </source>
</evidence>
<comment type="subcellular location">
    <subcellularLocation>
        <location evidence="2">Nucleus</location>
        <location evidence="2">Nucleolus</location>
    </subcellularLocation>
</comment>
<dbReference type="GO" id="GO:0005730">
    <property type="term" value="C:nucleolus"/>
    <property type="evidence" value="ECO:0007669"/>
    <property type="project" value="UniProtKB-SubCell"/>
</dbReference>
<evidence type="ECO:0000259" key="9">
    <source>
        <dbReference type="Pfam" id="PF14615"/>
    </source>
</evidence>
<dbReference type="PANTHER" id="PTHR28127">
    <property type="entry name" value="RIBOSOME ASSEMBLY PROTEIN 3"/>
    <property type="match status" value="1"/>
</dbReference>
<evidence type="ECO:0000256" key="7">
    <source>
        <dbReference type="ARBA" id="ARBA00023274"/>
    </source>
</evidence>
<name>A0A8H7WEF5_9HELO</name>
<comment type="function">
    <text evidence="1">Required for efficient biogenesis of the 60S ribosomal subunit.</text>
</comment>
<dbReference type="AlphaFoldDB" id="A0A8H7WEF5"/>
<dbReference type="EMBL" id="JAFJYH010000035">
    <property type="protein sequence ID" value="KAG4423373.1"/>
    <property type="molecule type" value="Genomic_DNA"/>
</dbReference>
<dbReference type="GO" id="GO:0030687">
    <property type="term" value="C:preribosome, large subunit precursor"/>
    <property type="evidence" value="ECO:0007669"/>
    <property type="project" value="TreeGrafter"/>
</dbReference>
<evidence type="ECO:0000256" key="3">
    <source>
        <dbReference type="ARBA" id="ARBA00006256"/>
    </source>
</evidence>